<dbReference type="EMBL" id="LAZR01008646">
    <property type="protein sequence ID" value="KKM77404.1"/>
    <property type="molecule type" value="Genomic_DNA"/>
</dbReference>
<gene>
    <name evidence="2" type="ORF">LCGC14_1370380</name>
</gene>
<dbReference type="Gene3D" id="3.40.80.10">
    <property type="entry name" value="Peptidoglycan recognition protein-like"/>
    <property type="match status" value="1"/>
</dbReference>
<protein>
    <recommendedName>
        <fullName evidence="1">N-acetylmuramoyl-L-alanine amidase domain-containing protein</fullName>
    </recommendedName>
</protein>
<dbReference type="GO" id="GO:0008745">
    <property type="term" value="F:N-acetylmuramoyl-L-alanine amidase activity"/>
    <property type="evidence" value="ECO:0007669"/>
    <property type="project" value="InterPro"/>
</dbReference>
<reference evidence="2" key="1">
    <citation type="journal article" date="2015" name="Nature">
        <title>Complex archaea that bridge the gap between prokaryotes and eukaryotes.</title>
        <authorList>
            <person name="Spang A."/>
            <person name="Saw J.H."/>
            <person name="Jorgensen S.L."/>
            <person name="Zaremba-Niedzwiedzka K."/>
            <person name="Martijn J."/>
            <person name="Lind A.E."/>
            <person name="van Eijk R."/>
            <person name="Schleper C."/>
            <person name="Guy L."/>
            <person name="Ettema T.J."/>
        </authorList>
    </citation>
    <scope>NUCLEOTIDE SEQUENCE</scope>
</reference>
<evidence type="ECO:0000313" key="2">
    <source>
        <dbReference type="EMBL" id="KKM77404.1"/>
    </source>
</evidence>
<proteinExistence type="predicted"/>
<evidence type="ECO:0000259" key="1">
    <source>
        <dbReference type="Pfam" id="PF01510"/>
    </source>
</evidence>
<dbReference type="CDD" id="cd06583">
    <property type="entry name" value="PGRP"/>
    <property type="match status" value="1"/>
</dbReference>
<dbReference type="SUPFAM" id="SSF55846">
    <property type="entry name" value="N-acetylmuramoyl-L-alanine amidase-like"/>
    <property type="match status" value="1"/>
</dbReference>
<dbReference type="GO" id="GO:0009253">
    <property type="term" value="P:peptidoglycan catabolic process"/>
    <property type="evidence" value="ECO:0007669"/>
    <property type="project" value="InterPro"/>
</dbReference>
<comment type="caution">
    <text evidence="2">The sequence shown here is derived from an EMBL/GenBank/DDBJ whole genome shotgun (WGS) entry which is preliminary data.</text>
</comment>
<accession>A0A0F9K5N7</accession>
<organism evidence="2">
    <name type="scientific">marine sediment metagenome</name>
    <dbReference type="NCBI Taxonomy" id="412755"/>
    <lineage>
        <taxon>unclassified sequences</taxon>
        <taxon>metagenomes</taxon>
        <taxon>ecological metagenomes</taxon>
    </lineage>
</organism>
<dbReference type="InterPro" id="IPR036505">
    <property type="entry name" value="Amidase/PGRP_sf"/>
</dbReference>
<dbReference type="InterPro" id="IPR002502">
    <property type="entry name" value="Amidase_domain"/>
</dbReference>
<dbReference type="Pfam" id="PF01510">
    <property type="entry name" value="Amidase_2"/>
    <property type="match status" value="1"/>
</dbReference>
<feature type="domain" description="N-acetylmuramoyl-L-alanine amidase" evidence="1">
    <location>
        <begin position="64"/>
        <end position="184"/>
    </location>
</feature>
<sequence length="205" mass="23120">MEAIRNQLEIAHAATGAALKIYRKVYADIPARDISSELVTNPGPYTNNKLQRDRGWWQRELYRITDLTYHHTLSDNPWATARHYINKGGGRPTTPYTIWITQTGEVLQCVALTEGLWHDHTGHENVHLSVGLAGTLHLYSPADAQLDAAAKFAVWAIRSESMPLINSIDRITGHRDWIATTCPGWSSEASNHWKPELYARIEALL</sequence>
<dbReference type="AlphaFoldDB" id="A0A0F9K5N7"/>
<name>A0A0F9K5N7_9ZZZZ</name>